<reference evidence="2" key="1">
    <citation type="submission" date="2022-10" db="EMBL/GenBank/DDBJ databases">
        <title>The complete genomes of actinobacterial strains from the NBC collection.</title>
        <authorList>
            <person name="Joergensen T.S."/>
            <person name="Alvarez Arevalo M."/>
            <person name="Sterndorff E.B."/>
            <person name="Faurdal D."/>
            <person name="Vuksanovic O."/>
            <person name="Mourched A.-S."/>
            <person name="Charusanti P."/>
            <person name="Shaw S."/>
            <person name="Blin K."/>
            <person name="Weber T."/>
        </authorList>
    </citation>
    <scope>NUCLEOTIDE SEQUENCE</scope>
    <source>
        <strain evidence="2">NBC 00180</strain>
    </source>
</reference>
<dbReference type="EMBL" id="CP108140">
    <property type="protein sequence ID" value="WTP91599.1"/>
    <property type="molecule type" value="Genomic_DNA"/>
</dbReference>
<evidence type="ECO:0000256" key="1">
    <source>
        <dbReference type="ARBA" id="ARBA00023239"/>
    </source>
</evidence>
<dbReference type="GO" id="GO:0044208">
    <property type="term" value="P:'de novo' AMP biosynthetic process"/>
    <property type="evidence" value="ECO:0007669"/>
    <property type="project" value="TreeGrafter"/>
</dbReference>
<sequence>MALVEKPAFAHVLAVDGISRSLARLWSPQHKVIAERLFWVELLRAQQEAGLLVPNAVIRGYEKNIFQVDLDSIDRRERICRHDVKARIEEFNALAGHEYIHNGLTGRDLDDNIEQAQIRSSLQISRTRSADICRILDACLHSAGSENWPNSLDESRIRGMQSEVAQAQLRIDNFLTRYPLRGIKGPAGTSQDMLDLLGGDRDKLTNMENRLVAFLGFTRVLTSTGQVYPRSLDLEALTLLVQLAKIPARVADILLRYVAPRASSEGITFDQHAALEVVDLGILLRGYTNMISQLAGDQWNEGDVSCSVVRRVAIPGAFFAFDRSVTMFGMIVGES</sequence>
<dbReference type="InterPro" id="IPR008948">
    <property type="entry name" value="L-Aspartase-like"/>
</dbReference>
<keyword evidence="1" id="KW-0456">Lyase</keyword>
<dbReference type="PANTHER" id="PTHR43172">
    <property type="entry name" value="ADENYLOSUCCINATE LYASE"/>
    <property type="match status" value="1"/>
</dbReference>
<dbReference type="Gene3D" id="1.20.200.10">
    <property type="entry name" value="Fumarase/aspartase (Central domain)"/>
    <property type="match status" value="2"/>
</dbReference>
<organism evidence="2">
    <name type="scientific">Streptomyces sp. NBC_00180</name>
    <dbReference type="NCBI Taxonomy" id="2903632"/>
    <lineage>
        <taxon>Bacteria</taxon>
        <taxon>Bacillati</taxon>
        <taxon>Actinomycetota</taxon>
        <taxon>Actinomycetes</taxon>
        <taxon>Kitasatosporales</taxon>
        <taxon>Streptomycetaceae</taxon>
        <taxon>Streptomyces</taxon>
    </lineage>
</organism>
<dbReference type="GO" id="GO:0070626">
    <property type="term" value="F:(S)-2-(5-amino-1-(5-phospho-D-ribosyl)imidazole-4-carboxamido) succinate lyase (fumarate-forming) activity"/>
    <property type="evidence" value="ECO:0007669"/>
    <property type="project" value="TreeGrafter"/>
</dbReference>
<dbReference type="AlphaFoldDB" id="A0AAU1I9D4"/>
<evidence type="ECO:0008006" key="3">
    <source>
        <dbReference type="Google" id="ProtNLM"/>
    </source>
</evidence>
<dbReference type="Gene3D" id="1.10.275.60">
    <property type="match status" value="2"/>
</dbReference>
<gene>
    <name evidence="2" type="ORF">OG477_42910</name>
</gene>
<dbReference type="GO" id="GO:0005829">
    <property type="term" value="C:cytosol"/>
    <property type="evidence" value="ECO:0007669"/>
    <property type="project" value="TreeGrafter"/>
</dbReference>
<dbReference type="PANTHER" id="PTHR43172:SF1">
    <property type="entry name" value="ADENYLOSUCCINATE LYASE"/>
    <property type="match status" value="1"/>
</dbReference>
<dbReference type="GO" id="GO:0004018">
    <property type="term" value="F:N6-(1,2-dicarboxyethyl)AMP AMP-lyase (fumarate-forming) activity"/>
    <property type="evidence" value="ECO:0007669"/>
    <property type="project" value="TreeGrafter"/>
</dbReference>
<proteinExistence type="predicted"/>
<protein>
    <recommendedName>
        <fullName evidence="3">Adenylosuccinate lyase</fullName>
    </recommendedName>
</protein>
<name>A0AAU1I9D4_9ACTN</name>
<accession>A0AAU1I9D4</accession>
<evidence type="ECO:0000313" key="2">
    <source>
        <dbReference type="EMBL" id="WTP91599.1"/>
    </source>
</evidence>
<dbReference type="SUPFAM" id="SSF48557">
    <property type="entry name" value="L-aspartase-like"/>
    <property type="match status" value="1"/>
</dbReference>